<comment type="caution">
    <text evidence="2">The sequence shown here is derived from an EMBL/GenBank/DDBJ whole genome shotgun (WGS) entry which is preliminary data.</text>
</comment>
<feature type="region of interest" description="Disordered" evidence="1">
    <location>
        <begin position="1"/>
        <end position="52"/>
    </location>
</feature>
<reference evidence="2 3" key="1">
    <citation type="submission" date="2023-03" db="EMBL/GenBank/DDBJ databases">
        <title>High recombination rates correlate with genetic variation in Cardiocondyla obscurior ants.</title>
        <authorList>
            <person name="Errbii M."/>
        </authorList>
    </citation>
    <scope>NUCLEOTIDE SEQUENCE [LARGE SCALE GENOMIC DNA]</scope>
    <source>
        <strain evidence="2">Alpha-2009</strain>
        <tissue evidence="2">Whole body</tissue>
    </source>
</reference>
<evidence type="ECO:0000313" key="3">
    <source>
        <dbReference type="Proteomes" id="UP001430953"/>
    </source>
</evidence>
<sequence>MLLPAERLSGDTANPCGSEEIAKGAENSIRGSTSPFIPSGVPSLMSRSTNESCNDPMRHRYLSLGLA</sequence>
<dbReference type="EMBL" id="JADYXP020000027">
    <property type="protein sequence ID" value="KAL0099552.1"/>
    <property type="molecule type" value="Genomic_DNA"/>
</dbReference>
<evidence type="ECO:0000256" key="1">
    <source>
        <dbReference type="SAM" id="MobiDB-lite"/>
    </source>
</evidence>
<dbReference type="AlphaFoldDB" id="A0AAW2ED21"/>
<organism evidence="2 3">
    <name type="scientific">Cardiocondyla obscurior</name>
    <dbReference type="NCBI Taxonomy" id="286306"/>
    <lineage>
        <taxon>Eukaryota</taxon>
        <taxon>Metazoa</taxon>
        <taxon>Ecdysozoa</taxon>
        <taxon>Arthropoda</taxon>
        <taxon>Hexapoda</taxon>
        <taxon>Insecta</taxon>
        <taxon>Pterygota</taxon>
        <taxon>Neoptera</taxon>
        <taxon>Endopterygota</taxon>
        <taxon>Hymenoptera</taxon>
        <taxon>Apocrita</taxon>
        <taxon>Aculeata</taxon>
        <taxon>Formicoidea</taxon>
        <taxon>Formicidae</taxon>
        <taxon>Myrmicinae</taxon>
        <taxon>Cardiocondyla</taxon>
    </lineage>
</organism>
<dbReference type="Proteomes" id="UP001430953">
    <property type="component" value="Unassembled WGS sequence"/>
</dbReference>
<accession>A0AAW2ED21</accession>
<proteinExistence type="predicted"/>
<gene>
    <name evidence="2" type="ORF">PUN28_019755</name>
</gene>
<keyword evidence="3" id="KW-1185">Reference proteome</keyword>
<evidence type="ECO:0000313" key="2">
    <source>
        <dbReference type="EMBL" id="KAL0099552.1"/>
    </source>
</evidence>
<name>A0AAW2ED21_9HYME</name>
<protein>
    <submittedName>
        <fullName evidence="2">Uncharacterized protein</fullName>
    </submittedName>
</protein>